<dbReference type="PROSITE" id="PS50231">
    <property type="entry name" value="RICIN_B_LECTIN"/>
    <property type="match status" value="1"/>
</dbReference>
<dbReference type="Pfam" id="PF14200">
    <property type="entry name" value="RicinB_lectin_2"/>
    <property type="match status" value="1"/>
</dbReference>
<dbReference type="SUPFAM" id="SSF50370">
    <property type="entry name" value="Ricin B-like lectins"/>
    <property type="match status" value="1"/>
</dbReference>
<dbReference type="Gene3D" id="2.80.10.50">
    <property type="match status" value="1"/>
</dbReference>
<dbReference type="InterPro" id="IPR000772">
    <property type="entry name" value="Ricin_B_lectin"/>
</dbReference>
<name>A0A7W8Z3U5_9ACTN</name>
<feature type="chain" id="PRO_5038788148" description="Ricin B lectin domain-containing protein" evidence="1">
    <location>
        <begin position="23"/>
        <end position="186"/>
    </location>
</feature>
<dbReference type="InterPro" id="IPR035992">
    <property type="entry name" value="Ricin_B-like_lectins"/>
</dbReference>
<dbReference type="EMBL" id="JACHBR010000001">
    <property type="protein sequence ID" value="MBB5626967.1"/>
    <property type="molecule type" value="Genomic_DNA"/>
</dbReference>
<gene>
    <name evidence="3" type="ORF">BJ981_002666</name>
</gene>
<evidence type="ECO:0000259" key="2">
    <source>
        <dbReference type="Pfam" id="PF14200"/>
    </source>
</evidence>
<sequence>MAFTKRALACSALALTSAGVFGATTPTAHAGTAADERRLINRTDGSRVAVLSDSLGEGAQIISLRSPGWQYKSVKWTYTSNPDESIVIKNVYTGKCLQPSTAAPKAGDTIVVRTCDGSDAQNWTYRWEETGGAGANWFSIRPKSSPGLAITLAVYQGSGSWNTLYLDRDQNSNDRLWRFLADGATW</sequence>
<evidence type="ECO:0000313" key="3">
    <source>
        <dbReference type="EMBL" id="MBB5626967.1"/>
    </source>
</evidence>
<proteinExistence type="predicted"/>
<evidence type="ECO:0000313" key="4">
    <source>
        <dbReference type="Proteomes" id="UP000588112"/>
    </source>
</evidence>
<feature type="domain" description="Ricin B lectin" evidence="2">
    <location>
        <begin position="75"/>
        <end position="157"/>
    </location>
</feature>
<organism evidence="3 4">
    <name type="scientific">Sphaerisporangium krabiense</name>
    <dbReference type="NCBI Taxonomy" id="763782"/>
    <lineage>
        <taxon>Bacteria</taxon>
        <taxon>Bacillati</taxon>
        <taxon>Actinomycetota</taxon>
        <taxon>Actinomycetes</taxon>
        <taxon>Streptosporangiales</taxon>
        <taxon>Streptosporangiaceae</taxon>
        <taxon>Sphaerisporangium</taxon>
    </lineage>
</organism>
<accession>A0A7W8Z3U5</accession>
<dbReference type="AlphaFoldDB" id="A0A7W8Z3U5"/>
<protein>
    <recommendedName>
        <fullName evidence="2">Ricin B lectin domain-containing protein</fullName>
    </recommendedName>
</protein>
<dbReference type="Proteomes" id="UP000588112">
    <property type="component" value="Unassembled WGS sequence"/>
</dbReference>
<keyword evidence="1" id="KW-0732">Signal</keyword>
<evidence type="ECO:0000256" key="1">
    <source>
        <dbReference type="SAM" id="SignalP"/>
    </source>
</evidence>
<feature type="signal peptide" evidence="1">
    <location>
        <begin position="1"/>
        <end position="22"/>
    </location>
</feature>
<dbReference type="RefSeq" id="WP_184611285.1">
    <property type="nucleotide sequence ID" value="NZ_BOOS01000069.1"/>
</dbReference>
<reference evidence="3 4" key="1">
    <citation type="submission" date="2020-08" db="EMBL/GenBank/DDBJ databases">
        <title>Sequencing the genomes of 1000 actinobacteria strains.</title>
        <authorList>
            <person name="Klenk H.-P."/>
        </authorList>
    </citation>
    <scope>NUCLEOTIDE SEQUENCE [LARGE SCALE GENOMIC DNA]</scope>
    <source>
        <strain evidence="3 4">DSM 45790</strain>
    </source>
</reference>
<dbReference type="CDD" id="cd00161">
    <property type="entry name" value="beta-trefoil_Ricin-like"/>
    <property type="match status" value="1"/>
</dbReference>
<comment type="caution">
    <text evidence="3">The sequence shown here is derived from an EMBL/GenBank/DDBJ whole genome shotgun (WGS) entry which is preliminary data.</text>
</comment>
<keyword evidence="4" id="KW-1185">Reference proteome</keyword>